<sequence length="86" mass="9475">MLNVVTSAHCSREENKRVEFGAKVNNIQINGISFIGHHSFEAFKGIRLKQTIACQEELIGVKSGMSARTPSMQTTKTVPTARKQVS</sequence>
<reference evidence="2" key="1">
    <citation type="journal article" date="2021" name="PeerJ">
        <title>Extensive microbial diversity within the chicken gut microbiome revealed by metagenomics and culture.</title>
        <authorList>
            <person name="Gilroy R."/>
            <person name="Ravi A."/>
            <person name="Getino M."/>
            <person name="Pursley I."/>
            <person name="Horton D.L."/>
            <person name="Alikhan N.F."/>
            <person name="Baker D."/>
            <person name="Gharbi K."/>
            <person name="Hall N."/>
            <person name="Watson M."/>
            <person name="Adriaenssens E.M."/>
            <person name="Foster-Nyarko E."/>
            <person name="Jarju S."/>
            <person name="Secka A."/>
            <person name="Antonio M."/>
            <person name="Oren A."/>
            <person name="Chaudhuri R.R."/>
            <person name="La Ragione R."/>
            <person name="Hildebrand F."/>
            <person name="Pallen M.J."/>
        </authorList>
    </citation>
    <scope>NUCLEOTIDE SEQUENCE</scope>
    <source>
        <strain evidence="2">ChiHecec1B25-7008</strain>
    </source>
</reference>
<protein>
    <submittedName>
        <fullName evidence="2">Uncharacterized protein</fullName>
    </submittedName>
</protein>
<evidence type="ECO:0000313" key="3">
    <source>
        <dbReference type="Proteomes" id="UP000823860"/>
    </source>
</evidence>
<accession>A0A9D2KTQ1</accession>
<gene>
    <name evidence="2" type="ORF">H9785_02810</name>
</gene>
<feature type="region of interest" description="Disordered" evidence="1">
    <location>
        <begin position="65"/>
        <end position="86"/>
    </location>
</feature>
<dbReference type="EMBL" id="DWZE01000037">
    <property type="protein sequence ID" value="HJA82895.1"/>
    <property type="molecule type" value="Genomic_DNA"/>
</dbReference>
<comment type="caution">
    <text evidence="2">The sequence shown here is derived from an EMBL/GenBank/DDBJ whole genome shotgun (WGS) entry which is preliminary data.</text>
</comment>
<organism evidence="2 3">
    <name type="scientific">Candidatus Bacteroides intestinavium</name>
    <dbReference type="NCBI Taxonomy" id="2838469"/>
    <lineage>
        <taxon>Bacteria</taxon>
        <taxon>Pseudomonadati</taxon>
        <taxon>Bacteroidota</taxon>
        <taxon>Bacteroidia</taxon>
        <taxon>Bacteroidales</taxon>
        <taxon>Bacteroidaceae</taxon>
        <taxon>Bacteroides</taxon>
    </lineage>
</organism>
<proteinExistence type="predicted"/>
<reference evidence="2" key="2">
    <citation type="submission" date="2021-04" db="EMBL/GenBank/DDBJ databases">
        <authorList>
            <person name="Gilroy R."/>
        </authorList>
    </citation>
    <scope>NUCLEOTIDE SEQUENCE</scope>
    <source>
        <strain evidence="2">ChiHecec1B25-7008</strain>
    </source>
</reference>
<dbReference type="AlphaFoldDB" id="A0A9D2KTQ1"/>
<name>A0A9D2KTQ1_9BACE</name>
<dbReference type="Proteomes" id="UP000823860">
    <property type="component" value="Unassembled WGS sequence"/>
</dbReference>
<feature type="compositionally biased region" description="Polar residues" evidence="1">
    <location>
        <begin position="66"/>
        <end position="78"/>
    </location>
</feature>
<evidence type="ECO:0000256" key="1">
    <source>
        <dbReference type="SAM" id="MobiDB-lite"/>
    </source>
</evidence>
<evidence type="ECO:0000313" key="2">
    <source>
        <dbReference type="EMBL" id="HJA82895.1"/>
    </source>
</evidence>